<feature type="domain" description="EAL" evidence="4">
    <location>
        <begin position="469"/>
        <end position="721"/>
    </location>
</feature>
<gene>
    <name evidence="6" type="ORF">B1C78_12130</name>
</gene>
<dbReference type="SUPFAM" id="SSF141868">
    <property type="entry name" value="EAL domain-like"/>
    <property type="match status" value="1"/>
</dbReference>
<dbReference type="InterPro" id="IPR029787">
    <property type="entry name" value="Nucleotide_cyclase"/>
</dbReference>
<name>A0A1V3NE76_9GAMM</name>
<dbReference type="CDD" id="cd01948">
    <property type="entry name" value="EAL"/>
    <property type="match status" value="1"/>
</dbReference>
<dbReference type="SMART" id="SM00091">
    <property type="entry name" value="PAS"/>
    <property type="match status" value="1"/>
</dbReference>
<dbReference type="Gene3D" id="3.30.70.270">
    <property type="match status" value="1"/>
</dbReference>
<dbReference type="Pfam" id="PF00563">
    <property type="entry name" value="EAL"/>
    <property type="match status" value="1"/>
</dbReference>
<dbReference type="InterPro" id="IPR000160">
    <property type="entry name" value="GGDEF_dom"/>
</dbReference>
<dbReference type="PROSITE" id="PS50887">
    <property type="entry name" value="GGDEF"/>
    <property type="match status" value="1"/>
</dbReference>
<dbReference type="Pfam" id="PF08447">
    <property type="entry name" value="PAS_3"/>
    <property type="match status" value="1"/>
</dbReference>
<dbReference type="InterPro" id="IPR013655">
    <property type="entry name" value="PAS_fold_3"/>
</dbReference>
<dbReference type="PROSITE" id="PS50113">
    <property type="entry name" value="PAC"/>
    <property type="match status" value="1"/>
</dbReference>
<dbReference type="NCBIfam" id="TIGR00229">
    <property type="entry name" value="sensory_box"/>
    <property type="match status" value="2"/>
</dbReference>
<dbReference type="InterPro" id="IPR013767">
    <property type="entry name" value="PAS_fold"/>
</dbReference>
<dbReference type="AlphaFoldDB" id="A0A1V3NE76"/>
<dbReference type="InterPro" id="IPR035919">
    <property type="entry name" value="EAL_sf"/>
</dbReference>
<dbReference type="PANTHER" id="PTHR44757">
    <property type="entry name" value="DIGUANYLATE CYCLASE DGCP"/>
    <property type="match status" value="1"/>
</dbReference>
<feature type="domain" description="PAS" evidence="2">
    <location>
        <begin position="167"/>
        <end position="242"/>
    </location>
</feature>
<dbReference type="Pfam" id="PF00990">
    <property type="entry name" value="GGDEF"/>
    <property type="match status" value="1"/>
</dbReference>
<dbReference type="CDD" id="cd00130">
    <property type="entry name" value="PAS"/>
    <property type="match status" value="2"/>
</dbReference>
<protein>
    <submittedName>
        <fullName evidence="6">GGDEF domain-containing protein</fullName>
    </submittedName>
</protein>
<evidence type="ECO:0000313" key="7">
    <source>
        <dbReference type="Proteomes" id="UP000189462"/>
    </source>
</evidence>
<evidence type="ECO:0000313" key="6">
    <source>
        <dbReference type="EMBL" id="OOG23188.1"/>
    </source>
</evidence>
<dbReference type="GO" id="GO:0006355">
    <property type="term" value="P:regulation of DNA-templated transcription"/>
    <property type="evidence" value="ECO:0007669"/>
    <property type="project" value="InterPro"/>
</dbReference>
<proteinExistence type="predicted"/>
<dbReference type="SUPFAM" id="SSF55073">
    <property type="entry name" value="Nucleotide cyclase"/>
    <property type="match status" value="1"/>
</dbReference>
<comment type="caution">
    <text evidence="6">The sequence shown here is derived from an EMBL/GenBank/DDBJ whole genome shotgun (WGS) entry which is preliminary data.</text>
</comment>
<accession>A0A1V3NE76</accession>
<dbReference type="PANTHER" id="PTHR44757:SF4">
    <property type="entry name" value="DIGUANYLATE CYCLASE DGCE-RELATED"/>
    <property type="match status" value="1"/>
</dbReference>
<sequence>MFRAADLQPGIARVHQMESHSEGGALTGLVPYLAVPDDALTRLYVSPLFKSLVTRPVGQGRFIKDHDRWRSHLHPDDRESVLQSLLATRANREPFSLEYRLKDGDGTVRWVRDMGVYVEDPQREDLVIQGVMVDITREHELEERLESLESAVDTTSKDDARGVVGQLTRQMHDTLERAETGIYRLDNQGCVTYINRVALKLTGYERAAVLGMSATRFHQAPGDTPDDLDELTRELVQALTTGKRHHIMDATLWRADGRPVAVHCRVEPAGDGESVVTIQDATEHRSLATQLEYQATHDPLTGLFNRRELLIRLEQALHRARSRDMEAGLLYIDVDQFRVINDTSGHAAGDELLRQVSGLMTAYARPSDVVARLGGDEFAMILNNCTTSELLEHAETLRDRFAEFGFRWEDKTYTISTSIGIVPLNRESGNVISVMSAADTACNTAKERGRNRVHMFKQDDTSLIRRQGEMRWVARIHQAVREGQLALFAQPIEPVGEEARAEPGKHLEMLIKMHDGQGGLIAPGVFLPAAERYNLSATIDRWVVQHSFAWISDEGIGPEQLALCAINLSGHSVGDPTFLEYVVAQLKRHALPADRICFEITETVAIANLTQAREMMSTLGGMGCRFALDDFGSGMSSFGYLRTLPVDFLKIDGLFVKDIAHDPTDLALVRSINDIAHVMGKRTIAEFVESREILDLLKDMGVDYAQGHFLAEPVAVADLRI</sequence>
<dbReference type="FunFam" id="3.30.70.270:FF:000001">
    <property type="entry name" value="Diguanylate cyclase domain protein"/>
    <property type="match status" value="1"/>
</dbReference>
<dbReference type="STRING" id="108003.B1C78_12130"/>
<dbReference type="NCBIfam" id="TIGR00254">
    <property type="entry name" value="GGDEF"/>
    <property type="match status" value="1"/>
</dbReference>
<dbReference type="GO" id="GO:0003824">
    <property type="term" value="F:catalytic activity"/>
    <property type="evidence" value="ECO:0007669"/>
    <property type="project" value="UniProtKB-ARBA"/>
</dbReference>
<dbReference type="InterPro" id="IPR035965">
    <property type="entry name" value="PAS-like_dom_sf"/>
</dbReference>
<dbReference type="SUPFAM" id="SSF55785">
    <property type="entry name" value="PYP-like sensor domain (PAS domain)"/>
    <property type="match status" value="2"/>
</dbReference>
<evidence type="ECO:0000256" key="1">
    <source>
        <dbReference type="ARBA" id="ARBA00001946"/>
    </source>
</evidence>
<dbReference type="SMART" id="SM00267">
    <property type="entry name" value="GGDEF"/>
    <property type="match status" value="1"/>
</dbReference>
<feature type="domain" description="GGDEF" evidence="5">
    <location>
        <begin position="325"/>
        <end position="458"/>
    </location>
</feature>
<dbReference type="InterPro" id="IPR043128">
    <property type="entry name" value="Rev_trsase/Diguanyl_cyclase"/>
</dbReference>
<dbReference type="InterPro" id="IPR000014">
    <property type="entry name" value="PAS"/>
</dbReference>
<dbReference type="Proteomes" id="UP000189462">
    <property type="component" value="Unassembled WGS sequence"/>
</dbReference>
<evidence type="ECO:0000259" key="5">
    <source>
        <dbReference type="PROSITE" id="PS50887"/>
    </source>
</evidence>
<dbReference type="InterPro" id="IPR001633">
    <property type="entry name" value="EAL_dom"/>
</dbReference>
<feature type="domain" description="PAC" evidence="3">
    <location>
        <begin position="95"/>
        <end position="147"/>
    </location>
</feature>
<reference evidence="6 7" key="1">
    <citation type="submission" date="2017-02" db="EMBL/GenBank/DDBJ databases">
        <title>Genomic diversity within the haloalkaliphilic genus Thioalkalivibrio.</title>
        <authorList>
            <person name="Ahn A.-C."/>
            <person name="Meier-Kolthoff J."/>
            <person name="Overmars L."/>
            <person name="Richter M."/>
            <person name="Woyke T."/>
            <person name="Sorokin D.Y."/>
            <person name="Muyzer G."/>
        </authorList>
    </citation>
    <scope>NUCLEOTIDE SEQUENCE [LARGE SCALE GENOMIC DNA]</scope>
    <source>
        <strain evidence="6 7">ALJD</strain>
    </source>
</reference>
<dbReference type="InterPro" id="IPR052155">
    <property type="entry name" value="Biofilm_reg_signaling"/>
</dbReference>
<dbReference type="PROSITE" id="PS50883">
    <property type="entry name" value="EAL"/>
    <property type="match status" value="1"/>
</dbReference>
<evidence type="ECO:0000259" key="2">
    <source>
        <dbReference type="PROSITE" id="PS50112"/>
    </source>
</evidence>
<dbReference type="SMART" id="SM00052">
    <property type="entry name" value="EAL"/>
    <property type="match status" value="1"/>
</dbReference>
<evidence type="ECO:0000259" key="4">
    <source>
        <dbReference type="PROSITE" id="PS50883"/>
    </source>
</evidence>
<dbReference type="InterPro" id="IPR000700">
    <property type="entry name" value="PAS-assoc_C"/>
</dbReference>
<evidence type="ECO:0000259" key="3">
    <source>
        <dbReference type="PROSITE" id="PS50113"/>
    </source>
</evidence>
<dbReference type="Pfam" id="PF00989">
    <property type="entry name" value="PAS"/>
    <property type="match status" value="1"/>
</dbReference>
<comment type="cofactor">
    <cofactor evidence="1">
        <name>Mg(2+)</name>
        <dbReference type="ChEBI" id="CHEBI:18420"/>
    </cofactor>
</comment>
<dbReference type="Gene3D" id="3.20.20.450">
    <property type="entry name" value="EAL domain"/>
    <property type="match status" value="1"/>
</dbReference>
<organism evidence="6 7">
    <name type="scientific">Thioalkalivibrio denitrificans</name>
    <dbReference type="NCBI Taxonomy" id="108003"/>
    <lineage>
        <taxon>Bacteria</taxon>
        <taxon>Pseudomonadati</taxon>
        <taxon>Pseudomonadota</taxon>
        <taxon>Gammaproteobacteria</taxon>
        <taxon>Chromatiales</taxon>
        <taxon>Ectothiorhodospiraceae</taxon>
        <taxon>Thioalkalivibrio</taxon>
    </lineage>
</organism>
<dbReference type="PROSITE" id="PS50112">
    <property type="entry name" value="PAS"/>
    <property type="match status" value="1"/>
</dbReference>
<dbReference type="Gene3D" id="3.30.450.20">
    <property type="entry name" value="PAS domain"/>
    <property type="match status" value="2"/>
</dbReference>
<dbReference type="EMBL" id="MVBK01000074">
    <property type="protein sequence ID" value="OOG23188.1"/>
    <property type="molecule type" value="Genomic_DNA"/>
</dbReference>
<dbReference type="CDD" id="cd01949">
    <property type="entry name" value="GGDEF"/>
    <property type="match status" value="1"/>
</dbReference>
<keyword evidence="7" id="KW-1185">Reference proteome</keyword>